<dbReference type="InterPro" id="IPR036830">
    <property type="entry name" value="PP_kinase_middle_dom_sf"/>
</dbReference>
<keyword evidence="3" id="KW-1185">Reference proteome</keyword>
<dbReference type="GO" id="GO:0016301">
    <property type="term" value="F:kinase activity"/>
    <property type="evidence" value="ECO:0007669"/>
    <property type="project" value="UniProtKB-KW"/>
</dbReference>
<reference evidence="2 3" key="1">
    <citation type="submission" date="2019-08" db="EMBL/GenBank/DDBJ databases">
        <title>Seonamhaeicola sediminis sp. nov., isolated from marine sediment.</title>
        <authorList>
            <person name="Cao W.R."/>
        </authorList>
    </citation>
    <scope>NUCLEOTIDE SEQUENCE [LARGE SCALE GENOMIC DNA]</scope>
    <source>
        <strain evidence="2 3">B011</strain>
    </source>
</reference>
<evidence type="ECO:0000313" key="2">
    <source>
        <dbReference type="EMBL" id="TYA85581.1"/>
    </source>
</evidence>
<dbReference type="Proteomes" id="UP000323930">
    <property type="component" value="Unassembled WGS sequence"/>
</dbReference>
<evidence type="ECO:0000313" key="3">
    <source>
        <dbReference type="Proteomes" id="UP000323930"/>
    </source>
</evidence>
<dbReference type="InterPro" id="IPR024953">
    <property type="entry name" value="PP_kinase_middle"/>
</dbReference>
<feature type="non-terminal residue" evidence="2">
    <location>
        <position position="70"/>
    </location>
</feature>
<keyword evidence="2" id="KW-0418">Kinase</keyword>
<dbReference type="Gene3D" id="3.30.1840.10">
    <property type="entry name" value="Polyphosphate kinase middle domain"/>
    <property type="match status" value="1"/>
</dbReference>
<organism evidence="2 3">
    <name type="scientific">Seonamhaeicola marinus</name>
    <dbReference type="NCBI Taxonomy" id="1912246"/>
    <lineage>
        <taxon>Bacteria</taxon>
        <taxon>Pseudomonadati</taxon>
        <taxon>Bacteroidota</taxon>
        <taxon>Flavobacteriia</taxon>
        <taxon>Flavobacteriales</taxon>
        <taxon>Flavobacteriaceae</taxon>
    </lineage>
</organism>
<protein>
    <submittedName>
        <fullName evidence="2">Polyphosphate kinase 1</fullName>
    </submittedName>
</protein>
<name>A0A5D0IR60_9FLAO</name>
<comment type="caution">
    <text evidence="2">The sequence shown here is derived from an EMBL/GenBank/DDBJ whole genome shotgun (WGS) entry which is preliminary data.</text>
</comment>
<feature type="domain" description="Polyphosphate kinase middle" evidence="1">
    <location>
        <begin position="2"/>
        <end position="70"/>
    </location>
</feature>
<dbReference type="EMBL" id="VSDQ01000375">
    <property type="protein sequence ID" value="TYA85581.1"/>
    <property type="molecule type" value="Genomic_DNA"/>
</dbReference>
<gene>
    <name evidence="2" type="ORF">FUA24_05005</name>
</gene>
<dbReference type="SUPFAM" id="SSF143724">
    <property type="entry name" value="PHP14-like"/>
    <property type="match status" value="1"/>
</dbReference>
<accession>A0A5D0IR60</accession>
<proteinExistence type="predicted"/>
<feature type="non-terminal residue" evidence="2">
    <location>
        <position position="1"/>
    </location>
</feature>
<keyword evidence="2" id="KW-0808">Transferase</keyword>
<dbReference type="Pfam" id="PF02503">
    <property type="entry name" value="PP_kinase"/>
    <property type="match status" value="1"/>
</dbReference>
<evidence type="ECO:0000259" key="1">
    <source>
        <dbReference type="Pfam" id="PF02503"/>
    </source>
</evidence>
<sequence length="70" mass="8321">VKMEMNDDTKQYALIEIPKSVERFIELPKQNGHSYIIMYDDLLRYCLSDIFSIFDYKTISAHMIKITRDA</sequence>
<dbReference type="AlphaFoldDB" id="A0A5D0IR60"/>